<keyword evidence="1" id="KW-0472">Membrane</keyword>
<dbReference type="Ensembl" id="ENSGWIT00000039722.1">
    <property type="protein sequence ID" value="ENSGWIP00000036454.1"/>
    <property type="gene ID" value="ENSGWIG00000018779.1"/>
</dbReference>
<reference evidence="3" key="1">
    <citation type="submission" date="2020-06" db="EMBL/GenBank/DDBJ databases">
        <authorList>
            <consortium name="Wellcome Sanger Institute Data Sharing"/>
        </authorList>
    </citation>
    <scope>NUCLEOTIDE SEQUENCE [LARGE SCALE GENOMIC DNA]</scope>
</reference>
<dbReference type="PANTHER" id="PTHR15644:SF2">
    <property type="entry name" value="OSTEOPETROSIS-ASSOCIATED TRANSMEMBRANE PROTEIN 1"/>
    <property type="match status" value="1"/>
</dbReference>
<dbReference type="InterPro" id="IPR019172">
    <property type="entry name" value="Osteopetrosis-assoc_TM_1"/>
</dbReference>
<evidence type="ECO:0000313" key="4">
    <source>
        <dbReference type="Proteomes" id="UP000694680"/>
    </source>
</evidence>
<reference evidence="3" key="3">
    <citation type="submission" date="2025-09" db="UniProtKB">
        <authorList>
            <consortium name="Ensembl"/>
        </authorList>
    </citation>
    <scope>IDENTIFICATION</scope>
</reference>
<dbReference type="GO" id="GO:0005829">
    <property type="term" value="C:cytosol"/>
    <property type="evidence" value="ECO:0007669"/>
    <property type="project" value="TreeGrafter"/>
</dbReference>
<feature type="chain" id="PRO_5034918786" evidence="2">
    <location>
        <begin position="24"/>
        <end position="278"/>
    </location>
</feature>
<evidence type="ECO:0000256" key="2">
    <source>
        <dbReference type="SAM" id="SignalP"/>
    </source>
</evidence>
<keyword evidence="2" id="KW-0732">Signal</keyword>
<dbReference type="Proteomes" id="UP000694680">
    <property type="component" value="Chromosome 24"/>
</dbReference>
<sequence length="278" mass="31842">MSQHKNSLLLALLTLNTIYMVQADSLNPAPDMSSLFSTSLMSSFPEDLEISGYCKELLFFFKQRYVTFVDCLILAARPVKVCQNCSSSYSMLQDIYRNISDQVGPGNESCRDSLLSSDRLMVVYQLYSNLQDLWTSSNCESNLTNDTLNFLSTLNQTLTCFEKYQLGNHTELCKSCKKMYGDVNKLYGRMEKNDTMCIDLEDAMNMTRRLWSKNFNCSLPRDETVPVLAVSSFMLFLPVIFYLSSFLHSEQKKRKLIHRSLLDRYSIKAAGDGIFSVR</sequence>
<name>A0A8C5GW90_GOUWI</name>
<evidence type="ECO:0000256" key="1">
    <source>
        <dbReference type="SAM" id="Phobius"/>
    </source>
</evidence>
<accession>A0A8C5GW90</accession>
<keyword evidence="4" id="KW-1185">Reference proteome</keyword>
<reference evidence="3" key="2">
    <citation type="submission" date="2025-08" db="UniProtKB">
        <authorList>
            <consortium name="Ensembl"/>
        </authorList>
    </citation>
    <scope>IDENTIFICATION</scope>
</reference>
<feature type="signal peptide" evidence="2">
    <location>
        <begin position="1"/>
        <end position="23"/>
    </location>
</feature>
<organism evidence="3 4">
    <name type="scientific">Gouania willdenowi</name>
    <name type="common">Blunt-snouted clingfish</name>
    <name type="synonym">Lepadogaster willdenowi</name>
    <dbReference type="NCBI Taxonomy" id="441366"/>
    <lineage>
        <taxon>Eukaryota</taxon>
        <taxon>Metazoa</taxon>
        <taxon>Chordata</taxon>
        <taxon>Craniata</taxon>
        <taxon>Vertebrata</taxon>
        <taxon>Euteleostomi</taxon>
        <taxon>Actinopterygii</taxon>
        <taxon>Neopterygii</taxon>
        <taxon>Teleostei</taxon>
        <taxon>Neoteleostei</taxon>
        <taxon>Acanthomorphata</taxon>
        <taxon>Ovalentaria</taxon>
        <taxon>Blenniimorphae</taxon>
        <taxon>Blenniiformes</taxon>
        <taxon>Gobiesocoidei</taxon>
        <taxon>Gobiesocidae</taxon>
        <taxon>Gobiesocinae</taxon>
        <taxon>Gouania</taxon>
    </lineage>
</organism>
<dbReference type="PANTHER" id="PTHR15644">
    <property type="entry name" value="OSTEOPETROSIS ASSOCIATED TRANSMEMBRANE PROTEIN 1"/>
    <property type="match status" value="1"/>
</dbReference>
<proteinExistence type="predicted"/>
<evidence type="ECO:0000313" key="3">
    <source>
        <dbReference type="Ensembl" id="ENSGWIP00000036454.1"/>
    </source>
</evidence>
<dbReference type="AlphaFoldDB" id="A0A8C5GW90"/>
<feature type="transmembrane region" description="Helical" evidence="1">
    <location>
        <begin position="225"/>
        <end position="247"/>
    </location>
</feature>
<gene>
    <name evidence="3" type="primary">LOC114458113</name>
</gene>
<keyword evidence="1" id="KW-0812">Transmembrane</keyword>
<protein>
    <submittedName>
        <fullName evidence="3">Osteopetrosis-associated transmembrane protein 1-like</fullName>
    </submittedName>
</protein>
<keyword evidence="1" id="KW-1133">Transmembrane helix</keyword>
<dbReference type="Pfam" id="PF09777">
    <property type="entry name" value="OSTMP1"/>
    <property type="match status" value="1"/>
</dbReference>